<keyword evidence="2" id="KW-1185">Reference proteome</keyword>
<evidence type="ECO:0000313" key="1">
    <source>
        <dbReference type="EMBL" id="KTG12236.1"/>
    </source>
</evidence>
<organism evidence="1 2">
    <name type="scientific">Haloferax profundi</name>
    <dbReference type="NCBI Taxonomy" id="1544718"/>
    <lineage>
        <taxon>Archaea</taxon>
        <taxon>Methanobacteriati</taxon>
        <taxon>Methanobacteriota</taxon>
        <taxon>Stenosarchaea group</taxon>
        <taxon>Halobacteria</taxon>
        <taxon>Halobacteriales</taxon>
        <taxon>Haloferacaceae</taxon>
        <taxon>Haloferax</taxon>
    </lineage>
</organism>
<dbReference type="EMBL" id="LOPV01000628">
    <property type="protein sequence ID" value="KTG12236.1"/>
    <property type="molecule type" value="Genomic_DNA"/>
</dbReference>
<sequence>MHEIRKPCFHTMVVNSVKVRCNGCHEVWNRDNDPLIPRIPNSEVEIFFSMVVPVSARMEAHVYTCVTTRVPACLIICIIFSEFGYAASDVVGLTIQNHVGTTFFCDFESRVTVVDSNDGRRTFLF</sequence>
<protein>
    <submittedName>
        <fullName evidence="1">Uncharacterized protein</fullName>
    </submittedName>
</protein>
<reference evidence="1 2" key="1">
    <citation type="submission" date="2015-12" db="EMBL/GenBank/DDBJ databases">
        <title>Haloferax profundi sp. nov. isolated from the Discovery deep brine-seawater interface in the Red Sea.</title>
        <authorList>
            <person name="Zhang G."/>
            <person name="Stingl U."/>
            <person name="Rashid M."/>
        </authorList>
    </citation>
    <scope>NUCLEOTIDE SEQUENCE [LARGE SCALE GENOMIC DNA]</scope>
    <source>
        <strain evidence="1 2">SB29</strain>
    </source>
</reference>
<evidence type="ECO:0000313" key="2">
    <source>
        <dbReference type="Proteomes" id="UP000053157"/>
    </source>
</evidence>
<proteinExistence type="predicted"/>
<gene>
    <name evidence="1" type="ORF">AUR66_19735</name>
</gene>
<comment type="caution">
    <text evidence="1">The sequence shown here is derived from an EMBL/GenBank/DDBJ whole genome shotgun (WGS) entry which is preliminary data.</text>
</comment>
<dbReference type="Proteomes" id="UP000053157">
    <property type="component" value="Unassembled WGS sequence"/>
</dbReference>
<name>A0A0W1RGA2_9EURY</name>
<dbReference type="AlphaFoldDB" id="A0A0W1RGA2"/>
<accession>A0A0W1RGA2</accession>